<accession>A0A0C2BIS2</accession>
<evidence type="ECO:0000313" key="3">
    <source>
        <dbReference type="Proteomes" id="UP000054047"/>
    </source>
</evidence>
<dbReference type="Proteomes" id="UP000054047">
    <property type="component" value="Unassembled WGS sequence"/>
</dbReference>
<keyword evidence="3" id="KW-1185">Reference proteome</keyword>
<name>A0A0C2BIS2_9BILA</name>
<proteinExistence type="predicted"/>
<dbReference type="AlphaFoldDB" id="A0A0C2BIS2"/>
<dbReference type="EMBL" id="KN783597">
    <property type="protein sequence ID" value="KIH43693.1"/>
    <property type="molecule type" value="Genomic_DNA"/>
</dbReference>
<feature type="non-terminal residue" evidence="2">
    <location>
        <position position="57"/>
    </location>
</feature>
<reference evidence="2 3" key="1">
    <citation type="submission" date="2013-12" db="EMBL/GenBank/DDBJ databases">
        <title>Draft genome of the parsitic nematode Ancylostoma duodenale.</title>
        <authorList>
            <person name="Mitreva M."/>
        </authorList>
    </citation>
    <scope>NUCLEOTIDE SEQUENCE [LARGE SCALE GENOMIC DNA]</scope>
    <source>
        <strain evidence="2 3">Zhejiang</strain>
    </source>
</reference>
<feature type="compositionally biased region" description="Polar residues" evidence="1">
    <location>
        <begin position="13"/>
        <end position="25"/>
    </location>
</feature>
<evidence type="ECO:0000313" key="2">
    <source>
        <dbReference type="EMBL" id="KIH43693.1"/>
    </source>
</evidence>
<evidence type="ECO:0000256" key="1">
    <source>
        <dbReference type="SAM" id="MobiDB-lite"/>
    </source>
</evidence>
<feature type="region of interest" description="Disordered" evidence="1">
    <location>
        <begin position="1"/>
        <end position="25"/>
    </location>
</feature>
<organism evidence="2 3">
    <name type="scientific">Ancylostoma duodenale</name>
    <dbReference type="NCBI Taxonomy" id="51022"/>
    <lineage>
        <taxon>Eukaryota</taxon>
        <taxon>Metazoa</taxon>
        <taxon>Ecdysozoa</taxon>
        <taxon>Nematoda</taxon>
        <taxon>Chromadorea</taxon>
        <taxon>Rhabditida</taxon>
        <taxon>Rhabditina</taxon>
        <taxon>Rhabditomorpha</taxon>
        <taxon>Strongyloidea</taxon>
        <taxon>Ancylostomatidae</taxon>
        <taxon>Ancylostomatinae</taxon>
        <taxon>Ancylostoma</taxon>
    </lineage>
</organism>
<protein>
    <submittedName>
        <fullName evidence="2">Uncharacterized protein</fullName>
    </submittedName>
</protein>
<sequence length="57" mass="6340">MSAMEYDKEETDAQTSSKISGTTRISRVSDTSLYGRATKTNASDEEKFLELQDLSDT</sequence>
<gene>
    <name evidence="2" type="ORF">ANCDUO_26296</name>
</gene>